<dbReference type="PROSITE" id="PS50914">
    <property type="entry name" value="BON"/>
    <property type="match status" value="3"/>
</dbReference>
<proteinExistence type="predicted"/>
<dbReference type="PANTHER" id="PTHR34606">
    <property type="entry name" value="BON DOMAIN-CONTAINING PROTEIN"/>
    <property type="match status" value="1"/>
</dbReference>
<comment type="caution">
    <text evidence="2">The sequence shown here is derived from an EMBL/GenBank/DDBJ whole genome shotgun (WGS) entry which is preliminary data.</text>
</comment>
<dbReference type="InterPro" id="IPR014004">
    <property type="entry name" value="Transpt-assoc_nodulatn_dom_bac"/>
</dbReference>
<evidence type="ECO:0000259" key="1">
    <source>
        <dbReference type="PROSITE" id="PS50914"/>
    </source>
</evidence>
<dbReference type="Proteomes" id="UP000543579">
    <property type="component" value="Unassembled WGS sequence"/>
</dbReference>
<dbReference type="InterPro" id="IPR007055">
    <property type="entry name" value="BON_dom"/>
</dbReference>
<name>A0A7W5CJE9_9MICO</name>
<evidence type="ECO:0000313" key="3">
    <source>
        <dbReference type="Proteomes" id="UP000543579"/>
    </source>
</evidence>
<dbReference type="InterPro" id="IPR051686">
    <property type="entry name" value="Lipoprotein_DolP"/>
</dbReference>
<protein>
    <submittedName>
        <fullName evidence="2">Osmotically-inducible protein OsmY</fullName>
    </submittedName>
</protein>
<dbReference type="AlphaFoldDB" id="A0A7W5CJE9"/>
<dbReference type="SMART" id="SM00749">
    <property type="entry name" value="BON"/>
    <property type="match status" value="3"/>
</dbReference>
<reference evidence="2 3" key="1">
    <citation type="submission" date="2020-08" db="EMBL/GenBank/DDBJ databases">
        <title>Genomic Encyclopedia of Type Strains, Phase III (KMG-III): the genomes of soil and plant-associated and newly described type strains.</title>
        <authorList>
            <person name="Whitman W."/>
        </authorList>
    </citation>
    <scope>NUCLEOTIDE SEQUENCE [LARGE SCALE GENOMIC DNA]</scope>
    <source>
        <strain evidence="2 3">CECT 8356</strain>
    </source>
</reference>
<feature type="domain" description="BON" evidence="1">
    <location>
        <begin position="148"/>
        <end position="216"/>
    </location>
</feature>
<dbReference type="EMBL" id="JACHXY010000002">
    <property type="protein sequence ID" value="MBB3158325.1"/>
    <property type="molecule type" value="Genomic_DNA"/>
</dbReference>
<evidence type="ECO:0000313" key="2">
    <source>
        <dbReference type="EMBL" id="MBB3158325.1"/>
    </source>
</evidence>
<feature type="domain" description="BON" evidence="1">
    <location>
        <begin position="78"/>
        <end position="145"/>
    </location>
</feature>
<organism evidence="2 3">
    <name type="scientific">Microbacterium proteolyticum</name>
    <dbReference type="NCBI Taxonomy" id="1572644"/>
    <lineage>
        <taxon>Bacteria</taxon>
        <taxon>Bacillati</taxon>
        <taxon>Actinomycetota</taxon>
        <taxon>Actinomycetes</taxon>
        <taxon>Micrococcales</taxon>
        <taxon>Microbacteriaceae</taxon>
        <taxon>Microbacterium</taxon>
    </lineage>
</organism>
<dbReference type="Pfam" id="PF04972">
    <property type="entry name" value="BON"/>
    <property type="match status" value="3"/>
</dbReference>
<dbReference type="PANTHER" id="PTHR34606:SF15">
    <property type="entry name" value="BON DOMAIN-CONTAINING PROTEIN"/>
    <property type="match status" value="1"/>
</dbReference>
<accession>A0A7W5CJE9</accession>
<dbReference type="RefSeq" id="WP_183419770.1">
    <property type="nucleotide sequence ID" value="NZ_JACHXY010000002.1"/>
</dbReference>
<feature type="domain" description="BON" evidence="1">
    <location>
        <begin position="3"/>
        <end position="71"/>
    </location>
</feature>
<dbReference type="Gene3D" id="3.30.1340.30">
    <property type="match status" value="3"/>
</dbReference>
<gene>
    <name evidence="2" type="ORF">FHS07_002021</name>
</gene>
<sequence length="217" mass="23978">MSSDGFLKQNVEEELQWDPQVDDAGIGVAVEDATVRLSGEVDSESEKEAVLASALRVRGVRAVIDEIVIRRSPGRKVSPADVARDVDTTLRCTSGIPQTVRANIHGHDVVLTGEVDWEFQRRAARRAVQQVRGVRQVVNELRLTARVVADDAQTRIRDAFHRHADIDASQVHVEVDGSRVILRGTVRSWAEKWAAANAAWASPHVTEVDNRLLVQLS</sequence>